<accession>B4VP22</accession>
<organism evidence="1 2">
    <name type="scientific">Coleofasciculus chthonoplastes PCC 7420</name>
    <dbReference type="NCBI Taxonomy" id="118168"/>
    <lineage>
        <taxon>Bacteria</taxon>
        <taxon>Bacillati</taxon>
        <taxon>Cyanobacteriota</taxon>
        <taxon>Cyanophyceae</taxon>
        <taxon>Coleofasciculales</taxon>
        <taxon>Coleofasciculaceae</taxon>
        <taxon>Coleofasciculus</taxon>
    </lineage>
</organism>
<dbReference type="RefSeq" id="WP_006100341.1">
    <property type="nucleotide sequence ID" value="NZ_DS989846.1"/>
</dbReference>
<dbReference type="Proteomes" id="UP000003835">
    <property type="component" value="Unassembled WGS sequence"/>
</dbReference>
<evidence type="ECO:0000313" key="1">
    <source>
        <dbReference type="EMBL" id="EDX76614.1"/>
    </source>
</evidence>
<sequence length="89" mass="10537">MLFFPIFDLIRFWAASCWGKFRSKRANTSERYYPNTESLYESKPLDLFTIIVGRSIKRNVTDWAAMNWLTWEPVNLPTGEPRNKFLAQS</sequence>
<dbReference type="HOGENOM" id="CLU_2449507_0_0_3"/>
<evidence type="ECO:0000313" key="2">
    <source>
        <dbReference type="Proteomes" id="UP000003835"/>
    </source>
</evidence>
<gene>
    <name evidence="1" type="ORF">MC7420_4870</name>
</gene>
<name>B4VP22_9CYAN</name>
<protein>
    <submittedName>
        <fullName evidence="1">Uncharacterized protein</fullName>
    </submittedName>
</protein>
<keyword evidence="2" id="KW-1185">Reference proteome</keyword>
<dbReference type="EMBL" id="DS989846">
    <property type="protein sequence ID" value="EDX76614.1"/>
    <property type="molecule type" value="Genomic_DNA"/>
</dbReference>
<proteinExistence type="predicted"/>
<dbReference type="AlphaFoldDB" id="B4VP22"/>
<reference evidence="1 2" key="1">
    <citation type="submission" date="2008-07" db="EMBL/GenBank/DDBJ databases">
        <authorList>
            <person name="Tandeau de Marsac N."/>
            <person name="Ferriera S."/>
            <person name="Johnson J."/>
            <person name="Kravitz S."/>
            <person name="Beeson K."/>
            <person name="Sutton G."/>
            <person name="Rogers Y.-H."/>
            <person name="Friedman R."/>
            <person name="Frazier M."/>
            <person name="Venter J.C."/>
        </authorList>
    </citation>
    <scope>NUCLEOTIDE SEQUENCE [LARGE SCALE GENOMIC DNA]</scope>
    <source>
        <strain evidence="1 2">PCC 7420</strain>
    </source>
</reference>